<dbReference type="Proteomes" id="UP000635245">
    <property type="component" value="Unassembled WGS sequence"/>
</dbReference>
<dbReference type="Pfam" id="PF03446">
    <property type="entry name" value="NAD_binding_2"/>
    <property type="match status" value="1"/>
</dbReference>
<feature type="domain" description="NADPH-dependent reductive aminase-like C-terminal" evidence="4">
    <location>
        <begin position="167"/>
        <end position="292"/>
    </location>
</feature>
<dbReference type="Pfam" id="PF21761">
    <property type="entry name" value="RedAm-like_C"/>
    <property type="match status" value="1"/>
</dbReference>
<proteinExistence type="inferred from homology"/>
<dbReference type="Gene3D" id="3.40.50.720">
    <property type="entry name" value="NAD(P)-binding Rossmann-like Domain"/>
    <property type="match status" value="1"/>
</dbReference>
<feature type="domain" description="6-phosphogluconate dehydrogenase NADP-binding" evidence="3">
    <location>
        <begin position="11"/>
        <end position="162"/>
    </location>
</feature>
<keyword evidence="2" id="KW-0560">Oxidoreductase</keyword>
<dbReference type="InterPro" id="IPR006115">
    <property type="entry name" value="6PGDH_NADP-bd"/>
</dbReference>
<evidence type="ECO:0000313" key="5">
    <source>
        <dbReference type="EMBL" id="MBK1783084.1"/>
    </source>
</evidence>
<dbReference type="RefSeq" id="WP_200314137.1">
    <property type="nucleotide sequence ID" value="NZ_JAENJH010000001.1"/>
</dbReference>
<dbReference type="AlphaFoldDB" id="A0A934V312"/>
<dbReference type="InterPro" id="IPR013328">
    <property type="entry name" value="6PGD_dom2"/>
</dbReference>
<evidence type="ECO:0000256" key="2">
    <source>
        <dbReference type="ARBA" id="ARBA00023002"/>
    </source>
</evidence>
<dbReference type="InterPro" id="IPR048666">
    <property type="entry name" value="RedAm-like_C"/>
</dbReference>
<dbReference type="InterPro" id="IPR015815">
    <property type="entry name" value="HIBADH-related"/>
</dbReference>
<protein>
    <submittedName>
        <fullName evidence="5">NAD(P)-dependent oxidoreductase</fullName>
    </submittedName>
</protein>
<gene>
    <name evidence="5" type="ORF">JHE00_02015</name>
</gene>
<evidence type="ECO:0000259" key="3">
    <source>
        <dbReference type="Pfam" id="PF03446"/>
    </source>
</evidence>
<comment type="similarity">
    <text evidence="1">Belongs to the HIBADH-related family.</text>
</comment>
<accession>A0A934V312</accession>
<keyword evidence="6" id="KW-1185">Reference proteome</keyword>
<evidence type="ECO:0000259" key="4">
    <source>
        <dbReference type="Pfam" id="PF21761"/>
    </source>
</evidence>
<dbReference type="SUPFAM" id="SSF51735">
    <property type="entry name" value="NAD(P)-binding Rossmann-fold domains"/>
    <property type="match status" value="1"/>
</dbReference>
<reference evidence="5" key="1">
    <citation type="submission" date="2020-12" db="EMBL/GenBank/DDBJ databases">
        <title>Prauserella sp. ASG 168, a novel actinomycete isolated from cave rock.</title>
        <authorList>
            <person name="Suriyachadkun C."/>
        </authorList>
    </citation>
    <scope>NUCLEOTIDE SEQUENCE</scope>
    <source>
        <strain evidence="5">ASG 168</strain>
    </source>
</reference>
<comment type="caution">
    <text evidence="5">The sequence shown here is derived from an EMBL/GenBank/DDBJ whole genome shotgun (WGS) entry which is preliminary data.</text>
</comment>
<dbReference type="Gene3D" id="1.10.1040.10">
    <property type="entry name" value="N-(1-d-carboxylethyl)-l-norvaline Dehydrogenase, domain 2"/>
    <property type="match status" value="1"/>
</dbReference>
<evidence type="ECO:0000256" key="1">
    <source>
        <dbReference type="ARBA" id="ARBA00009080"/>
    </source>
</evidence>
<dbReference type="PANTHER" id="PTHR43580:SF2">
    <property type="entry name" value="CYTOKINE-LIKE NUCLEAR FACTOR N-PAC"/>
    <property type="match status" value="1"/>
</dbReference>
<dbReference type="EMBL" id="JAENJH010000001">
    <property type="protein sequence ID" value="MBK1783084.1"/>
    <property type="molecule type" value="Genomic_DNA"/>
</dbReference>
<dbReference type="InterPro" id="IPR051265">
    <property type="entry name" value="HIBADH-related_NP60_sf"/>
</dbReference>
<dbReference type="PIRSF" id="PIRSF000103">
    <property type="entry name" value="HIBADH"/>
    <property type="match status" value="1"/>
</dbReference>
<organism evidence="5 6">
    <name type="scientific">Prauserella cavernicola</name>
    <dbReference type="NCBI Taxonomy" id="2800127"/>
    <lineage>
        <taxon>Bacteria</taxon>
        <taxon>Bacillati</taxon>
        <taxon>Actinomycetota</taxon>
        <taxon>Actinomycetes</taxon>
        <taxon>Pseudonocardiales</taxon>
        <taxon>Pseudonocardiaceae</taxon>
        <taxon>Prauserella</taxon>
    </lineage>
</organism>
<dbReference type="GO" id="GO:0050661">
    <property type="term" value="F:NADP binding"/>
    <property type="evidence" value="ECO:0007669"/>
    <property type="project" value="InterPro"/>
</dbReference>
<dbReference type="PANTHER" id="PTHR43580">
    <property type="entry name" value="OXIDOREDUCTASE GLYR1-RELATED"/>
    <property type="match status" value="1"/>
</dbReference>
<dbReference type="GO" id="GO:0016491">
    <property type="term" value="F:oxidoreductase activity"/>
    <property type="evidence" value="ECO:0007669"/>
    <property type="project" value="UniProtKB-KW"/>
</dbReference>
<name>A0A934V312_9PSEU</name>
<dbReference type="InterPro" id="IPR036291">
    <property type="entry name" value="NAD(P)-bd_dom_sf"/>
</dbReference>
<sequence length="297" mass="30832">MTASHDDRPPVTVLGLGAMGTALARALLGAGHPVTAWNRTAAKAEPLVELGAARAATPGEAIAAGRLVFACLLDYASVHDVLDDHADALRGRVLVNLTNGTPVQARTFSEWAACHGADYLGGGIMAVPPQIGTPDAFVLYSGSRSAFETSRGALDTFGESHYLGGAPGLAALQDIALLSGMYGMFTGIIHALALVRSEGTPLTEFVPRLDRWLSSMSGWAHAAAHQIDAGDYASDVPSNLGMQAAGFVNLTRAAQEQGVSPELLEPLGALLRRRAADGHGHEDITGIIELLQKGTPA</sequence>
<evidence type="ECO:0000313" key="6">
    <source>
        <dbReference type="Proteomes" id="UP000635245"/>
    </source>
</evidence>